<keyword evidence="1" id="KW-0802">TPR repeat</keyword>
<dbReference type="RefSeq" id="XP_028027202.1">
    <property type="nucleotide sequence ID" value="XM_028171401.1"/>
</dbReference>
<proteinExistence type="predicted"/>
<dbReference type="InterPro" id="IPR019734">
    <property type="entry name" value="TPR_rpt"/>
</dbReference>
<gene>
    <name evidence="3" type="primary">LOC114240741</name>
</gene>
<accession>A0A6J2JDQ7</accession>
<dbReference type="AlphaFoldDB" id="A0A6J2JDQ7"/>
<dbReference type="InterPro" id="IPR011990">
    <property type="entry name" value="TPR-like_helical_dom_sf"/>
</dbReference>
<dbReference type="SUPFAM" id="SSF48452">
    <property type="entry name" value="TPR-like"/>
    <property type="match status" value="1"/>
</dbReference>
<organism evidence="2 3">
    <name type="scientific">Bombyx mandarina</name>
    <name type="common">Wild silk moth</name>
    <name type="synonym">Wild silkworm</name>
    <dbReference type="NCBI Taxonomy" id="7092"/>
    <lineage>
        <taxon>Eukaryota</taxon>
        <taxon>Metazoa</taxon>
        <taxon>Ecdysozoa</taxon>
        <taxon>Arthropoda</taxon>
        <taxon>Hexapoda</taxon>
        <taxon>Insecta</taxon>
        <taxon>Pterygota</taxon>
        <taxon>Neoptera</taxon>
        <taxon>Endopterygota</taxon>
        <taxon>Lepidoptera</taxon>
        <taxon>Glossata</taxon>
        <taxon>Ditrysia</taxon>
        <taxon>Bombycoidea</taxon>
        <taxon>Bombycidae</taxon>
        <taxon>Bombycinae</taxon>
        <taxon>Bombyx</taxon>
    </lineage>
</organism>
<dbReference type="PANTHER" id="PTHR21391:SF0">
    <property type="entry name" value="AT04489P-RELATED"/>
    <property type="match status" value="1"/>
</dbReference>
<dbReference type="PROSITE" id="PS50005">
    <property type="entry name" value="TPR"/>
    <property type="match status" value="1"/>
</dbReference>
<sequence>MRKKLVPEEKPICNAVAVFRERGNYLQRLEQFEKAIQAYNEALRWNSSDVRSLIGRSVARAKSTYYNGALADAARAAELEPSNLTALQIRAQTEYEKCAFERALVMAHQGQRLVRFPPDFAECARHAEETIRECVGSSASKVLSAAVSLIRRVELNKESIDSDASRALKHRSRMQAQETQQVQEISRAEKQKYEQISRLMASKYLERMAHDKHFLISLCKDERLISANAQGSKKLQELATKALADVEKRQAVLRERRPLYAARALEAEARARLSHARKEQLTRAQQQHETDARRLVAATQAFYDQKETLKCLDSAQFGMEQINRKGIRLLPGKEKYLQELYEIVANAFLDQKRVRESMSESDREKRAFILLGMAMSREPSRDSVLRARPPEPSRDAKQRIRVVERALALSMRASERCYLLHELARLSIETKQNLRALFYATKCQNESRASSQRVWLINATFLLARCHLLQNNRPEARAVLLEGSSLARSYGFSDVAAFFDTCVNVSLEGEVAFSEAPLEKREKDMVGLMQDADLKAAAEHLFRRMSVIPASRRFSIMPGMHADETPPSAAGRRMSIIPRNQQPTKIGRRLQNPLGLQTFDV</sequence>
<evidence type="ECO:0000256" key="1">
    <source>
        <dbReference type="PROSITE-ProRule" id="PRU00339"/>
    </source>
</evidence>
<dbReference type="KEGG" id="bman:114240741"/>
<reference evidence="3" key="1">
    <citation type="submission" date="2025-08" db="UniProtKB">
        <authorList>
            <consortium name="RefSeq"/>
        </authorList>
    </citation>
    <scope>IDENTIFICATION</scope>
    <source>
        <tissue evidence="3">Silk gland</tissue>
    </source>
</reference>
<dbReference type="Proteomes" id="UP000504629">
    <property type="component" value="Unplaced"/>
</dbReference>
<dbReference type="PANTHER" id="PTHR21391">
    <property type="entry name" value="AT04489P-RELATED"/>
    <property type="match status" value="1"/>
</dbReference>
<name>A0A6J2JDQ7_BOMMA</name>
<evidence type="ECO:0000313" key="2">
    <source>
        <dbReference type="Proteomes" id="UP000504629"/>
    </source>
</evidence>
<keyword evidence="2" id="KW-1185">Reference proteome</keyword>
<evidence type="ECO:0000313" key="3">
    <source>
        <dbReference type="RefSeq" id="XP_028027202.1"/>
    </source>
</evidence>
<feature type="repeat" description="TPR" evidence="1">
    <location>
        <begin position="16"/>
        <end position="49"/>
    </location>
</feature>
<protein>
    <submittedName>
        <fullName evidence="3">Uncharacterized protein LOC114240741</fullName>
    </submittedName>
</protein>
<dbReference type="GeneID" id="114240741"/>
<dbReference type="SMART" id="SM00028">
    <property type="entry name" value="TPR"/>
    <property type="match status" value="2"/>
</dbReference>
<dbReference type="OrthoDB" id="10268002at2759"/>
<dbReference type="Gene3D" id="1.25.40.10">
    <property type="entry name" value="Tetratricopeptide repeat domain"/>
    <property type="match status" value="1"/>
</dbReference>